<protein>
    <submittedName>
        <fullName evidence="2">GNAT family N-acetyltransferase</fullName>
    </submittedName>
</protein>
<dbReference type="Proteomes" id="UP000523161">
    <property type="component" value="Unassembled WGS sequence"/>
</dbReference>
<reference evidence="2 3" key="1">
    <citation type="submission" date="2020-06" db="EMBL/GenBank/DDBJ databases">
        <title>Rheinheimera sp. nov., a marine bacterium isolated from coastal.</title>
        <authorList>
            <person name="Yu Q."/>
            <person name="Qi Y."/>
            <person name="Pu J."/>
        </authorList>
    </citation>
    <scope>NUCLEOTIDE SEQUENCE [LARGE SCALE GENOMIC DNA]</scope>
    <source>
        <strain evidence="2 3">YQF-2</strain>
    </source>
</reference>
<gene>
    <name evidence="2" type="ORF">HRH59_02190</name>
</gene>
<dbReference type="AlphaFoldDB" id="A0A7Y5AN01"/>
<evidence type="ECO:0000313" key="2">
    <source>
        <dbReference type="EMBL" id="NRQ41382.1"/>
    </source>
</evidence>
<evidence type="ECO:0000313" key="3">
    <source>
        <dbReference type="Proteomes" id="UP000523161"/>
    </source>
</evidence>
<feature type="domain" description="N-acetyltransferase" evidence="1">
    <location>
        <begin position="3"/>
        <end position="149"/>
    </location>
</feature>
<dbReference type="EMBL" id="JABSOD010000002">
    <property type="protein sequence ID" value="NRQ41382.1"/>
    <property type="molecule type" value="Genomic_DNA"/>
</dbReference>
<dbReference type="GO" id="GO:0016747">
    <property type="term" value="F:acyltransferase activity, transferring groups other than amino-acyl groups"/>
    <property type="evidence" value="ECO:0007669"/>
    <property type="project" value="InterPro"/>
</dbReference>
<accession>A0A7Y5AN01</accession>
<comment type="caution">
    <text evidence="2">The sequence shown here is derived from an EMBL/GenBank/DDBJ whole genome shotgun (WGS) entry which is preliminary data.</text>
</comment>
<dbReference type="Gene3D" id="3.40.630.30">
    <property type="match status" value="1"/>
</dbReference>
<dbReference type="RefSeq" id="WP_173499632.1">
    <property type="nucleotide sequence ID" value="NZ_JABSOD010000002.1"/>
</dbReference>
<keyword evidence="3" id="KW-1185">Reference proteome</keyword>
<proteinExistence type="predicted"/>
<evidence type="ECO:0000259" key="1">
    <source>
        <dbReference type="PROSITE" id="PS51186"/>
    </source>
</evidence>
<dbReference type="PROSITE" id="PS51186">
    <property type="entry name" value="GNAT"/>
    <property type="match status" value="1"/>
</dbReference>
<sequence length="150" mass="17422">MEISLREVTKDNWLDVINLQISRQQEDYVAQNAESIAESHFFDHYVNRAIYRGEQVVGFLQYYQELEEGLPDEFYIAQFMVDLKLQGQGIGTEATRLAIAEISQIPECKIISILYMPGHDAMRNFYARFGFVVTEEDENDGVVMELKVRE</sequence>
<dbReference type="Pfam" id="PF00583">
    <property type="entry name" value="Acetyltransf_1"/>
    <property type="match status" value="1"/>
</dbReference>
<name>A0A7Y5AN01_9GAMM</name>
<dbReference type="InterPro" id="IPR000182">
    <property type="entry name" value="GNAT_dom"/>
</dbReference>
<dbReference type="CDD" id="cd04301">
    <property type="entry name" value="NAT_SF"/>
    <property type="match status" value="1"/>
</dbReference>
<dbReference type="SUPFAM" id="SSF55729">
    <property type="entry name" value="Acyl-CoA N-acyltransferases (Nat)"/>
    <property type="match status" value="1"/>
</dbReference>
<keyword evidence="2" id="KW-0808">Transferase</keyword>
<organism evidence="2 3">
    <name type="scientific">Rheinheimera lutimaris</name>
    <dbReference type="NCBI Taxonomy" id="2740584"/>
    <lineage>
        <taxon>Bacteria</taxon>
        <taxon>Pseudomonadati</taxon>
        <taxon>Pseudomonadota</taxon>
        <taxon>Gammaproteobacteria</taxon>
        <taxon>Chromatiales</taxon>
        <taxon>Chromatiaceae</taxon>
        <taxon>Rheinheimera</taxon>
    </lineage>
</organism>
<dbReference type="InterPro" id="IPR016181">
    <property type="entry name" value="Acyl_CoA_acyltransferase"/>
</dbReference>